<dbReference type="PANTHER" id="PTHR34934">
    <property type="entry name" value="FLAVIN-DEPENDENT THYMIDYLATE SYNTHASE"/>
    <property type="match status" value="1"/>
</dbReference>
<evidence type="ECO:0000256" key="1">
    <source>
        <dbReference type="NCBIfam" id="TIGR02170"/>
    </source>
</evidence>
<dbReference type="EMBL" id="CP014230">
    <property type="protein sequence ID" value="AMD93656.1"/>
    <property type="molecule type" value="Genomic_DNA"/>
</dbReference>
<dbReference type="GO" id="GO:0050660">
    <property type="term" value="F:flavin adenine dinucleotide binding"/>
    <property type="evidence" value="ECO:0007669"/>
    <property type="project" value="UniProtKB-UniRule"/>
</dbReference>
<dbReference type="NCBIfam" id="TIGR02170">
    <property type="entry name" value="thyX"/>
    <property type="match status" value="1"/>
</dbReference>
<dbReference type="OrthoDB" id="9780625at2"/>
<dbReference type="EC" id="2.1.1.148" evidence="1"/>
<keyword evidence="3" id="KW-1185">Reference proteome</keyword>
<dbReference type="GO" id="GO:0006231">
    <property type="term" value="P:dTMP biosynthetic process"/>
    <property type="evidence" value="ECO:0007669"/>
    <property type="project" value="UniProtKB-UniRule"/>
</dbReference>
<dbReference type="GO" id="GO:0004799">
    <property type="term" value="F:thymidylate synthase activity"/>
    <property type="evidence" value="ECO:0007669"/>
    <property type="project" value="TreeGrafter"/>
</dbReference>
<organism evidence="2 3">
    <name type="scientific">Desulfomicrobium orale DSM 12838</name>
    <dbReference type="NCBI Taxonomy" id="888061"/>
    <lineage>
        <taxon>Bacteria</taxon>
        <taxon>Pseudomonadati</taxon>
        <taxon>Thermodesulfobacteriota</taxon>
        <taxon>Desulfovibrionia</taxon>
        <taxon>Desulfovibrionales</taxon>
        <taxon>Desulfomicrobiaceae</taxon>
        <taxon>Desulfomicrobium</taxon>
    </lineage>
</organism>
<dbReference type="InterPro" id="IPR036098">
    <property type="entry name" value="Thymidylate_synthase_ThyX_sf"/>
</dbReference>
<proteinExistence type="predicted"/>
<dbReference type="Proteomes" id="UP000063964">
    <property type="component" value="Chromosome"/>
</dbReference>
<dbReference type="PANTHER" id="PTHR34934:SF1">
    <property type="entry name" value="FLAVIN-DEPENDENT THYMIDYLATE SYNTHASE"/>
    <property type="match status" value="1"/>
</dbReference>
<reference evidence="3" key="1">
    <citation type="submission" date="2016-02" db="EMBL/GenBank/DDBJ databases">
        <authorList>
            <person name="Holder M.E."/>
            <person name="Ajami N.J."/>
            <person name="Petrosino J.F."/>
        </authorList>
    </citation>
    <scope>NUCLEOTIDE SEQUENCE [LARGE SCALE GENOMIC DNA]</scope>
    <source>
        <strain evidence="3">DSM 12838</strain>
    </source>
</reference>
<dbReference type="CDD" id="cd20175">
    <property type="entry name" value="ThyX"/>
    <property type="match status" value="1"/>
</dbReference>
<dbReference type="GO" id="GO:0070402">
    <property type="term" value="F:NADPH binding"/>
    <property type="evidence" value="ECO:0007669"/>
    <property type="project" value="TreeGrafter"/>
</dbReference>
<evidence type="ECO:0000313" key="3">
    <source>
        <dbReference type="Proteomes" id="UP000063964"/>
    </source>
</evidence>
<dbReference type="Gene3D" id="3.30.1360.170">
    <property type="match status" value="1"/>
</dbReference>
<accession>A0A0X8JRS9</accession>
<name>A0A0X8JRS9_9BACT</name>
<dbReference type="GO" id="GO:0050797">
    <property type="term" value="F:thymidylate synthase (FAD) activity"/>
    <property type="evidence" value="ECO:0007669"/>
    <property type="project" value="UniProtKB-UniRule"/>
</dbReference>
<protein>
    <recommendedName>
        <fullName evidence="1">FAD-dependent thymidylate synthase</fullName>
        <ecNumber evidence="1">2.1.1.148</ecNumber>
    </recommendedName>
</protein>
<evidence type="ECO:0000313" key="2">
    <source>
        <dbReference type="EMBL" id="AMD93656.1"/>
    </source>
</evidence>
<dbReference type="InterPro" id="IPR003669">
    <property type="entry name" value="Thymidylate_synthase_ThyX"/>
</dbReference>
<dbReference type="SUPFAM" id="SSF69796">
    <property type="entry name" value="Thymidylate synthase-complementing protein Thy1"/>
    <property type="match status" value="1"/>
</dbReference>
<sequence length="224" mass="25808">MRIIRPSFSFMYLPDGEFILAHLEQAARTCYKSEDKAGPDTARQLLARIVRLGHESVLEHASVTVRIVCDRGVTHELVRHRLCSFSQESTRYANYGHSRFGNEITVIRPFFWKEDEERYALWQTAMQACEDAYLRLVEAGASAQEARSVLPNSLKTEIVTTTNIRQWRHIFRLRCDKAAHPQMRQIMLPLLSAFRTRIPLLFDDLAERFAQDAAELGDRGAVLQ</sequence>
<dbReference type="RefSeq" id="WP_066607610.1">
    <property type="nucleotide sequence ID" value="NZ_CP014230.1"/>
</dbReference>
<dbReference type="STRING" id="888061.AXF15_11460"/>
<dbReference type="AlphaFoldDB" id="A0A0X8JRS9"/>
<dbReference type="Pfam" id="PF02511">
    <property type="entry name" value="Thy1"/>
    <property type="match status" value="1"/>
</dbReference>
<dbReference type="PROSITE" id="PS51331">
    <property type="entry name" value="THYX"/>
    <property type="match status" value="1"/>
</dbReference>
<gene>
    <name evidence="2" type="ORF">AXF15_11460</name>
</gene>
<dbReference type="KEGG" id="doa:AXF15_11460"/>